<comment type="subcellular location">
    <subcellularLocation>
        <location evidence="1">Membrane</location>
        <topology evidence="1">Multi-pass membrane protein</topology>
    </subcellularLocation>
</comment>
<evidence type="ECO:0000313" key="7">
    <source>
        <dbReference type="EMBL" id="AZG78318.1"/>
    </source>
</evidence>
<dbReference type="Pfam" id="PF03209">
    <property type="entry name" value="PUCC"/>
    <property type="match status" value="1"/>
</dbReference>
<feature type="transmembrane region" description="Helical" evidence="6">
    <location>
        <begin position="363"/>
        <end position="384"/>
    </location>
</feature>
<dbReference type="EMBL" id="CP034086">
    <property type="protein sequence ID" value="AZG78318.1"/>
    <property type="molecule type" value="Genomic_DNA"/>
</dbReference>
<feature type="transmembrane region" description="Helical" evidence="6">
    <location>
        <begin position="6"/>
        <end position="28"/>
    </location>
</feature>
<evidence type="ECO:0000313" key="8">
    <source>
        <dbReference type="Proteomes" id="UP000273982"/>
    </source>
</evidence>
<dbReference type="RefSeq" id="WP_124739867.1">
    <property type="nucleotide sequence ID" value="NZ_CP034086.1"/>
</dbReference>
<feature type="transmembrane region" description="Helical" evidence="6">
    <location>
        <begin position="142"/>
        <end position="163"/>
    </location>
</feature>
<keyword evidence="4 6" id="KW-1133">Transmembrane helix</keyword>
<dbReference type="Proteomes" id="UP000273982">
    <property type="component" value="Chromosome"/>
</dbReference>
<evidence type="ECO:0000256" key="1">
    <source>
        <dbReference type="ARBA" id="ARBA00004141"/>
    </source>
</evidence>
<dbReference type="KEGG" id="mros:EHO51_17150"/>
<dbReference type="InterPro" id="IPR004896">
    <property type="entry name" value="PucC-rel"/>
</dbReference>
<dbReference type="SUPFAM" id="SSF103473">
    <property type="entry name" value="MFS general substrate transporter"/>
    <property type="match status" value="1"/>
</dbReference>
<feature type="transmembrane region" description="Helical" evidence="6">
    <location>
        <begin position="175"/>
        <end position="197"/>
    </location>
</feature>
<evidence type="ECO:0000256" key="4">
    <source>
        <dbReference type="ARBA" id="ARBA00022989"/>
    </source>
</evidence>
<gene>
    <name evidence="7" type="ORF">EHO51_17150</name>
</gene>
<accession>A0A3G8MC02</accession>
<feature type="transmembrane region" description="Helical" evidence="6">
    <location>
        <begin position="327"/>
        <end position="351"/>
    </location>
</feature>
<keyword evidence="5 6" id="KW-0472">Membrane</keyword>
<dbReference type="InterPro" id="IPR036259">
    <property type="entry name" value="MFS_trans_sf"/>
</dbReference>
<dbReference type="AlphaFoldDB" id="A0A3G8MC02"/>
<feature type="transmembrane region" description="Helical" evidence="6">
    <location>
        <begin position="267"/>
        <end position="287"/>
    </location>
</feature>
<sequence length="441" mass="44135">MNAPPLAWSGIIRLGLVQTALGAVVVLMTSTINRVMAVELALPAFVPGVLVASHYAIQVLRPAWGYGADVGGRRTPWIVGGLAALALGGIGAALATALAATNLAAGLALAAFAFLLVGMGAGAAGTSVLAMLATRVAPERRAAAATTVWVMMILGFAVSAPLAGHFLDPFSMQRLVVVTACVCSVAWLTATIAVIGLETDAPSPVSAAQRPPFRAAFMQVWSESAARRFTIFIFVSMLAYSMQELLVEPFAGVVFGMTPGATTKLAGLQHGGVLLGMIGVAFAATGIGGPRLGSLRMWTVAGCAASAASLICVAASGYAGLSLALRASVFALGISNGAFAVAAIGSMMGLAGEGAHARAGTRMGLWGAAQAVAFGLGGFGATVLVDLAKLAVATPLAAYSLVFVGEALLFVVSAALASRVASPQPARASAPLPPHVAAAQS</sequence>
<evidence type="ECO:0000256" key="3">
    <source>
        <dbReference type="ARBA" id="ARBA00022692"/>
    </source>
</evidence>
<evidence type="ECO:0000256" key="5">
    <source>
        <dbReference type="ARBA" id="ARBA00023136"/>
    </source>
</evidence>
<dbReference type="PANTHER" id="PTHR23538">
    <property type="entry name" value="44.5 KD BACTERIOCHLOROPHYLL SYNTHASE SUBUNIT"/>
    <property type="match status" value="1"/>
</dbReference>
<evidence type="ECO:0000256" key="2">
    <source>
        <dbReference type="ARBA" id="ARBA00008412"/>
    </source>
</evidence>
<proteinExistence type="inferred from homology"/>
<keyword evidence="3 6" id="KW-0812">Transmembrane</keyword>
<dbReference type="Gene3D" id="1.20.1250.20">
    <property type="entry name" value="MFS general substrate transporter like domains"/>
    <property type="match status" value="1"/>
</dbReference>
<name>A0A3G8MC02_9HYPH</name>
<organism evidence="7 8">
    <name type="scientific">Methylocystis rosea</name>
    <dbReference type="NCBI Taxonomy" id="173366"/>
    <lineage>
        <taxon>Bacteria</taxon>
        <taxon>Pseudomonadati</taxon>
        <taxon>Pseudomonadota</taxon>
        <taxon>Alphaproteobacteria</taxon>
        <taxon>Hyphomicrobiales</taxon>
        <taxon>Methylocystaceae</taxon>
        <taxon>Methylocystis</taxon>
    </lineage>
</organism>
<protein>
    <submittedName>
        <fullName evidence="7">MFS transporter</fullName>
    </submittedName>
</protein>
<dbReference type="PIRSF" id="PIRSF016565">
    <property type="entry name" value="PucC"/>
    <property type="match status" value="1"/>
</dbReference>
<feature type="transmembrane region" description="Helical" evidence="6">
    <location>
        <begin position="107"/>
        <end position="130"/>
    </location>
</feature>
<dbReference type="InterPro" id="IPR026036">
    <property type="entry name" value="PucC"/>
</dbReference>
<dbReference type="CDD" id="cd06176">
    <property type="entry name" value="MFS_BCD_PucC-like"/>
    <property type="match status" value="1"/>
</dbReference>
<dbReference type="GO" id="GO:0016020">
    <property type="term" value="C:membrane"/>
    <property type="evidence" value="ECO:0007669"/>
    <property type="project" value="UniProtKB-SubCell"/>
</dbReference>
<feature type="transmembrane region" description="Helical" evidence="6">
    <location>
        <begin position="299"/>
        <end position="321"/>
    </location>
</feature>
<comment type="similarity">
    <text evidence="2">Belongs to the PucC family.</text>
</comment>
<feature type="transmembrane region" description="Helical" evidence="6">
    <location>
        <begin position="396"/>
        <end position="417"/>
    </location>
</feature>
<feature type="transmembrane region" description="Helical" evidence="6">
    <location>
        <begin position="77"/>
        <end position="100"/>
    </location>
</feature>
<feature type="transmembrane region" description="Helical" evidence="6">
    <location>
        <begin position="40"/>
        <end position="57"/>
    </location>
</feature>
<dbReference type="PANTHER" id="PTHR23538:SF1">
    <property type="entry name" value="44.5 KD BACTERIOCHLOROPHYLL SYNTHASE SUBUNIT"/>
    <property type="match status" value="1"/>
</dbReference>
<reference evidence="7 8" key="1">
    <citation type="submission" date="2018-11" db="EMBL/GenBank/DDBJ databases">
        <title>Genome squencing of methanotrophic bacteria isolated from alkaline groundwater in Korea.</title>
        <authorList>
            <person name="Nguyen L.N."/>
        </authorList>
    </citation>
    <scope>NUCLEOTIDE SEQUENCE [LARGE SCALE GENOMIC DNA]</scope>
    <source>
        <strain evidence="7 8">GW6</strain>
    </source>
</reference>
<evidence type="ECO:0000256" key="6">
    <source>
        <dbReference type="SAM" id="Phobius"/>
    </source>
</evidence>